<feature type="transmembrane region" description="Helical" evidence="9">
    <location>
        <begin position="203"/>
        <end position="224"/>
    </location>
</feature>
<gene>
    <name evidence="11" type="ORF">C3F09_01770</name>
</gene>
<feature type="transmembrane region" description="Helical" evidence="9">
    <location>
        <begin position="154"/>
        <end position="183"/>
    </location>
</feature>
<keyword evidence="11" id="KW-0282">Flagellum</keyword>
<keyword evidence="3" id="KW-1003">Cell membrane</keyword>
<dbReference type="PANTHER" id="PTHR30625:SF15">
    <property type="entry name" value="BIOPOLYMER TRANSPORT PROTEIN EXBB"/>
    <property type="match status" value="1"/>
</dbReference>
<dbReference type="EMBL" id="PQAP01000007">
    <property type="protein sequence ID" value="PWB75865.1"/>
    <property type="molecule type" value="Genomic_DNA"/>
</dbReference>
<keyword evidence="5 8" id="KW-0653">Protein transport</keyword>
<dbReference type="AlphaFoldDB" id="A0A855X417"/>
<comment type="subcellular location">
    <subcellularLocation>
        <location evidence="1">Cell membrane</location>
        <topology evidence="1">Multi-pass membrane protein</topology>
    </subcellularLocation>
    <subcellularLocation>
        <location evidence="8">Membrane</location>
        <topology evidence="8">Multi-pass membrane protein</topology>
    </subcellularLocation>
</comment>
<evidence type="ECO:0000259" key="10">
    <source>
        <dbReference type="Pfam" id="PF01618"/>
    </source>
</evidence>
<evidence type="ECO:0000256" key="1">
    <source>
        <dbReference type="ARBA" id="ARBA00004651"/>
    </source>
</evidence>
<evidence type="ECO:0000313" key="12">
    <source>
        <dbReference type="Proteomes" id="UP000250918"/>
    </source>
</evidence>
<dbReference type="Pfam" id="PF01618">
    <property type="entry name" value="MotA_ExbB"/>
    <property type="match status" value="1"/>
</dbReference>
<keyword evidence="11" id="KW-0969">Cilium</keyword>
<sequence>MVKQTLLITTTAILSFLVGFGLWYGVFRTSSNSIVHSMYKGGPLVVILIMVLLMLLTFVVERYISLYKNAKGKSSVQIFFKNLVKMIQAEDFDGALAACDKQRGTTANVLRAGIERYREVKQDKSLNAEKRIQLTQAAIEEANALEGPLLERNLIALSTIASIATMIGLLGTTIGMIRAFAATGNVEGGVIDANQLAVGISEALVNTAGGLLSGILGIFFYNFFVNKVDAFNYTTDEATFEVMQIIKAKEGI</sequence>
<evidence type="ECO:0000256" key="2">
    <source>
        <dbReference type="ARBA" id="ARBA00022448"/>
    </source>
</evidence>
<feature type="domain" description="MotA/TolQ/ExbB proton channel" evidence="10">
    <location>
        <begin position="107"/>
        <end position="231"/>
    </location>
</feature>
<comment type="caution">
    <text evidence="11">The sequence shown here is derived from an EMBL/GenBank/DDBJ whole genome shotgun (WGS) entry which is preliminary data.</text>
</comment>
<evidence type="ECO:0000256" key="9">
    <source>
        <dbReference type="SAM" id="Phobius"/>
    </source>
</evidence>
<reference evidence="11 12" key="1">
    <citation type="journal article" date="2018" name="ISME J.">
        <title>A methanotrophic archaeon couples anaerobic oxidation of methane to Fe(III) reduction.</title>
        <authorList>
            <person name="Cai C."/>
            <person name="Leu A.O."/>
            <person name="Xie G.J."/>
            <person name="Guo J."/>
            <person name="Feng Y."/>
            <person name="Zhao J.X."/>
            <person name="Tyson G.W."/>
            <person name="Yuan Z."/>
            <person name="Hu S."/>
        </authorList>
    </citation>
    <scope>NUCLEOTIDE SEQUENCE [LARGE SCALE GENOMIC DNA]</scope>
    <source>
        <strain evidence="11">FeB_12</strain>
    </source>
</reference>
<accession>A0A855X417</accession>
<keyword evidence="7 9" id="KW-0472">Membrane</keyword>
<evidence type="ECO:0000256" key="8">
    <source>
        <dbReference type="RuleBase" id="RU004057"/>
    </source>
</evidence>
<evidence type="ECO:0000256" key="7">
    <source>
        <dbReference type="ARBA" id="ARBA00023136"/>
    </source>
</evidence>
<evidence type="ECO:0000313" key="11">
    <source>
        <dbReference type="EMBL" id="PWB75865.1"/>
    </source>
</evidence>
<feature type="transmembrane region" description="Helical" evidence="9">
    <location>
        <begin position="7"/>
        <end position="24"/>
    </location>
</feature>
<dbReference type="InterPro" id="IPR002898">
    <property type="entry name" value="MotA_ExbB_proton_chnl"/>
</dbReference>
<evidence type="ECO:0000256" key="6">
    <source>
        <dbReference type="ARBA" id="ARBA00022989"/>
    </source>
</evidence>
<dbReference type="Proteomes" id="UP000250918">
    <property type="component" value="Unassembled WGS sequence"/>
</dbReference>
<name>A0A855X417_9BACT</name>
<keyword evidence="11" id="KW-0966">Cell projection</keyword>
<dbReference type="InterPro" id="IPR050790">
    <property type="entry name" value="ExbB/TolQ_transport"/>
</dbReference>
<comment type="similarity">
    <text evidence="8">Belongs to the exbB/tolQ family.</text>
</comment>
<dbReference type="PANTHER" id="PTHR30625">
    <property type="entry name" value="PROTEIN TOLQ"/>
    <property type="match status" value="1"/>
</dbReference>
<keyword evidence="2 8" id="KW-0813">Transport</keyword>
<proteinExistence type="inferred from homology"/>
<dbReference type="GO" id="GO:0017038">
    <property type="term" value="P:protein import"/>
    <property type="evidence" value="ECO:0007669"/>
    <property type="project" value="TreeGrafter"/>
</dbReference>
<keyword evidence="6 9" id="KW-1133">Transmembrane helix</keyword>
<feature type="transmembrane region" description="Helical" evidence="9">
    <location>
        <begin position="44"/>
        <end position="64"/>
    </location>
</feature>
<dbReference type="GO" id="GO:0005886">
    <property type="term" value="C:plasma membrane"/>
    <property type="evidence" value="ECO:0007669"/>
    <property type="project" value="UniProtKB-SubCell"/>
</dbReference>
<keyword evidence="4 9" id="KW-0812">Transmembrane</keyword>
<protein>
    <submittedName>
        <fullName evidence="11">Flagellar motor protein MotA</fullName>
    </submittedName>
</protein>
<organism evidence="11 12">
    <name type="scientific">candidate division GN15 bacterium</name>
    <dbReference type="NCBI Taxonomy" id="2072418"/>
    <lineage>
        <taxon>Bacteria</taxon>
        <taxon>candidate division GN15</taxon>
    </lineage>
</organism>
<evidence type="ECO:0000256" key="4">
    <source>
        <dbReference type="ARBA" id="ARBA00022692"/>
    </source>
</evidence>
<evidence type="ECO:0000256" key="3">
    <source>
        <dbReference type="ARBA" id="ARBA00022475"/>
    </source>
</evidence>
<evidence type="ECO:0000256" key="5">
    <source>
        <dbReference type="ARBA" id="ARBA00022927"/>
    </source>
</evidence>